<evidence type="ECO:0000259" key="12">
    <source>
        <dbReference type="Pfam" id="PF07715"/>
    </source>
</evidence>
<accession>A0A397PCA3</accession>
<keyword evidence="4 8" id="KW-0812">Transmembrane</keyword>
<comment type="subcellular location">
    <subcellularLocation>
        <location evidence="1 8">Cell outer membrane</location>
        <topology evidence="1 8">Multi-pass membrane protein</topology>
    </subcellularLocation>
</comment>
<feature type="domain" description="TonB-dependent receptor plug" evidence="12">
    <location>
        <begin position="55"/>
        <end position="156"/>
    </location>
</feature>
<dbReference type="InterPro" id="IPR010104">
    <property type="entry name" value="TonB_rcpt_bac"/>
</dbReference>
<evidence type="ECO:0000256" key="9">
    <source>
        <dbReference type="RuleBase" id="RU003357"/>
    </source>
</evidence>
<comment type="caution">
    <text evidence="13">The sequence shown here is derived from an EMBL/GenBank/DDBJ whole genome shotgun (WGS) entry which is preliminary data.</text>
</comment>
<dbReference type="SUPFAM" id="SSF56935">
    <property type="entry name" value="Porins"/>
    <property type="match status" value="1"/>
</dbReference>
<dbReference type="OrthoDB" id="5476657at2"/>
<dbReference type="PROSITE" id="PS52016">
    <property type="entry name" value="TONB_DEPENDENT_REC_3"/>
    <property type="match status" value="1"/>
</dbReference>
<feature type="chain" id="PRO_5017233425" evidence="10">
    <location>
        <begin position="19"/>
        <end position="873"/>
    </location>
</feature>
<dbReference type="Pfam" id="PF07715">
    <property type="entry name" value="Plug"/>
    <property type="match status" value="1"/>
</dbReference>
<dbReference type="InterPro" id="IPR039426">
    <property type="entry name" value="TonB-dep_rcpt-like"/>
</dbReference>
<name>A0A397PCA3_9SPHN</name>
<reference evidence="13 14" key="1">
    <citation type="submission" date="2018-08" db="EMBL/GenBank/DDBJ databases">
        <title>Genomic Encyclopedia of Type Strains, Phase IV (KMG-IV): sequencing the most valuable type-strain genomes for metagenomic binning, comparative biology and taxonomic classification.</title>
        <authorList>
            <person name="Goeker M."/>
        </authorList>
    </citation>
    <scope>NUCLEOTIDE SEQUENCE [LARGE SCALE GENOMIC DNA]</scope>
    <source>
        <strain evidence="13 14">DSM 25527</strain>
    </source>
</reference>
<dbReference type="InterPro" id="IPR036942">
    <property type="entry name" value="Beta-barrel_TonB_sf"/>
</dbReference>
<evidence type="ECO:0000256" key="6">
    <source>
        <dbReference type="ARBA" id="ARBA00023136"/>
    </source>
</evidence>
<evidence type="ECO:0000256" key="7">
    <source>
        <dbReference type="ARBA" id="ARBA00023237"/>
    </source>
</evidence>
<dbReference type="CDD" id="cd01347">
    <property type="entry name" value="ligand_gated_channel"/>
    <property type="match status" value="1"/>
</dbReference>
<keyword evidence="13" id="KW-0675">Receptor</keyword>
<dbReference type="PANTHER" id="PTHR40980">
    <property type="entry name" value="PLUG DOMAIN-CONTAINING PROTEIN"/>
    <property type="match status" value="1"/>
</dbReference>
<dbReference type="InterPro" id="IPR012910">
    <property type="entry name" value="Plug_dom"/>
</dbReference>
<dbReference type="Gene3D" id="2.40.170.20">
    <property type="entry name" value="TonB-dependent receptor, beta-barrel domain"/>
    <property type="match status" value="1"/>
</dbReference>
<protein>
    <submittedName>
        <fullName evidence="13">TonB-dependent receptor</fullName>
    </submittedName>
</protein>
<keyword evidence="6 8" id="KW-0472">Membrane</keyword>
<dbReference type="Pfam" id="PF00593">
    <property type="entry name" value="TonB_dep_Rec_b-barrel"/>
    <property type="match status" value="1"/>
</dbReference>
<evidence type="ECO:0000256" key="8">
    <source>
        <dbReference type="PROSITE-ProRule" id="PRU01360"/>
    </source>
</evidence>
<dbReference type="NCBIfam" id="TIGR01782">
    <property type="entry name" value="TonB-Xanth-Caul"/>
    <property type="match status" value="1"/>
</dbReference>
<dbReference type="GO" id="GO:0009279">
    <property type="term" value="C:cell outer membrane"/>
    <property type="evidence" value="ECO:0007669"/>
    <property type="project" value="UniProtKB-SubCell"/>
</dbReference>
<dbReference type="InterPro" id="IPR000531">
    <property type="entry name" value="Beta-barrel_TonB"/>
</dbReference>
<evidence type="ECO:0000313" key="14">
    <source>
        <dbReference type="Proteomes" id="UP000266568"/>
    </source>
</evidence>
<evidence type="ECO:0000256" key="5">
    <source>
        <dbReference type="ARBA" id="ARBA00023077"/>
    </source>
</evidence>
<organism evidence="13 14">
    <name type="scientific">Hephaestia caeni</name>
    <dbReference type="NCBI Taxonomy" id="645617"/>
    <lineage>
        <taxon>Bacteria</taxon>
        <taxon>Pseudomonadati</taxon>
        <taxon>Pseudomonadota</taxon>
        <taxon>Alphaproteobacteria</taxon>
        <taxon>Sphingomonadales</taxon>
        <taxon>Sphingomonadaceae</taxon>
        <taxon>Hephaestia</taxon>
    </lineage>
</organism>
<evidence type="ECO:0000259" key="11">
    <source>
        <dbReference type="Pfam" id="PF00593"/>
    </source>
</evidence>
<evidence type="ECO:0000256" key="10">
    <source>
        <dbReference type="SAM" id="SignalP"/>
    </source>
</evidence>
<gene>
    <name evidence="13" type="ORF">DFR49_1993</name>
</gene>
<comment type="similarity">
    <text evidence="8 9">Belongs to the TonB-dependent receptor family.</text>
</comment>
<dbReference type="Proteomes" id="UP000266568">
    <property type="component" value="Unassembled WGS sequence"/>
</dbReference>
<keyword evidence="14" id="KW-1185">Reference proteome</keyword>
<evidence type="ECO:0000256" key="3">
    <source>
        <dbReference type="ARBA" id="ARBA00022452"/>
    </source>
</evidence>
<evidence type="ECO:0000313" key="13">
    <source>
        <dbReference type="EMBL" id="RIA43764.1"/>
    </source>
</evidence>
<feature type="domain" description="TonB-dependent receptor-like beta-barrel" evidence="11">
    <location>
        <begin position="409"/>
        <end position="840"/>
    </location>
</feature>
<dbReference type="Gene3D" id="2.170.130.10">
    <property type="entry name" value="TonB-dependent receptor, plug domain"/>
    <property type="match status" value="1"/>
</dbReference>
<dbReference type="PANTHER" id="PTHR40980:SF3">
    <property type="entry name" value="TONB-DEPENDENT RECEPTOR-LIKE BETA-BARREL DOMAIN-CONTAINING PROTEIN"/>
    <property type="match status" value="1"/>
</dbReference>
<evidence type="ECO:0000256" key="1">
    <source>
        <dbReference type="ARBA" id="ARBA00004571"/>
    </source>
</evidence>
<dbReference type="AlphaFoldDB" id="A0A397PCA3"/>
<evidence type="ECO:0000256" key="4">
    <source>
        <dbReference type="ARBA" id="ARBA00022692"/>
    </source>
</evidence>
<evidence type="ECO:0000256" key="2">
    <source>
        <dbReference type="ARBA" id="ARBA00022448"/>
    </source>
</evidence>
<keyword evidence="3 8" id="KW-1134">Transmembrane beta strand</keyword>
<dbReference type="RefSeq" id="WP_119035576.1">
    <property type="nucleotide sequence ID" value="NZ_QXDC01000003.1"/>
</dbReference>
<dbReference type="EMBL" id="QXDC01000003">
    <property type="protein sequence ID" value="RIA43764.1"/>
    <property type="molecule type" value="Genomic_DNA"/>
</dbReference>
<sequence>MSGAAMCALITVAAPAWAQDQAQQPAADQSQEAVAGGIIVTGVRASLRSAQEIKRNSDSIADSIVAEDIGKLPDVNVTEALQRITGVQIGRDYGEGSSVAIRGLSQVETTLNGREVFTAGAGRDFNFQDLAAELIAGIDVYKAPTADLIEGGIGGTIDVRTHMPLDFDGFTLSGSARARYNDLADKVSPLLSALVSDRWDTGIGEIGIMIAGAYQERDFRNDGISSGAPIGRDDIIPGRTIATPDGTYSPSIIGNRTRKGIDAALQWRPSSELEFYAQGNYSKFDNITDQWGLNVRTASGSSPTVAPVPGSFTTFDGTDIFKSGSFANDRVSTFAAARDVFDENQAYSIGGKWQRDGFQLKADVSRTKSRNDLSYIELDLVTVAPIVHQDNSGSAPSMVVEGVDMTSLGSYNIGNYTLSENHYKGDMWAATLDAAQDLDGPITQIAVGFRYADRSAYFTPVRFFAAPPGSPAATAFPDLFEPTHTPDFYTKKGDVAFTRDFLTSKTDLLRHDFEGIRQQLGFTTGPTVNPLSTFDIGEETKAVYGMVKFDVDPGVRIDGNVGLRMVNTRGSLVGNVPIYVADADGNLEQDGFRPLNRKTSYTDWLPSLNLRLHLMEDLQLRLSASKTITRPNFNNLSPSVTVVPASGLANSGNPDLEPLRSDNLDASLEYYFGDSSSVYVAGFYRKVKGFLSSSATPGVVIDGNTYTLTQPINGGDGTIKGVEIGYTQFFDFLPGLLSGLGLQANYTHVDSKSPSPLAGETLPLPNLSPNSYNIIAMYEKGPVSARVAYNYRSSYYSGLAYLNGGLGVASNFREGYGWLDASATVDVTSQVSLTFEGSNLTRTKSVTYYGTPLQPNGRSYDDRQFTVGVRFRW</sequence>
<dbReference type="InterPro" id="IPR037066">
    <property type="entry name" value="Plug_dom_sf"/>
</dbReference>
<keyword evidence="7 8" id="KW-0998">Cell outer membrane</keyword>
<keyword evidence="5 9" id="KW-0798">TonB box</keyword>
<keyword evidence="2 8" id="KW-0813">Transport</keyword>
<proteinExistence type="inferred from homology"/>
<feature type="signal peptide" evidence="10">
    <location>
        <begin position="1"/>
        <end position="18"/>
    </location>
</feature>
<keyword evidence="10" id="KW-0732">Signal</keyword>